<dbReference type="Proteomes" id="UP000694923">
    <property type="component" value="Unplaced"/>
</dbReference>
<sequence length="205" mass="21512">SRDWDGHTDEALGGAACASPPPPSFHKLHLLPMETGPGQVPLDHMVPQDPQEHPDPRWAHQFQTAKSLRKGPEAGKRPVLSKGQCGRDKVARAGVTCGAQAWAVITGEPRVKGEDGEKAAASAEGEGVQQLREALKILAERVLILEHMIGIHDPLASPEGGSSQDAALRASLKMKRGGPHADGALAALLGPNPGQKNADGASDRK</sequence>
<evidence type="ECO:0000256" key="1">
    <source>
        <dbReference type="SAM" id="MobiDB-lite"/>
    </source>
</evidence>
<gene>
    <name evidence="3" type="primary">LOC103582148</name>
</gene>
<feature type="region of interest" description="Disordered" evidence="1">
    <location>
        <begin position="1"/>
        <end position="25"/>
    </location>
</feature>
<dbReference type="RefSeq" id="XP_008562045.1">
    <property type="nucleotide sequence ID" value="XM_008563823.1"/>
</dbReference>
<protein>
    <submittedName>
        <fullName evidence="3">Collagen alpha-1(XXVI) chain-like</fullName>
    </submittedName>
</protein>
<proteinExistence type="predicted"/>
<dbReference type="GeneID" id="103582148"/>
<feature type="non-terminal residue" evidence="3">
    <location>
        <position position="1"/>
    </location>
</feature>
<evidence type="ECO:0000313" key="3">
    <source>
        <dbReference type="RefSeq" id="XP_008562045.1"/>
    </source>
</evidence>
<feature type="compositionally biased region" description="Basic and acidic residues" evidence="1">
    <location>
        <begin position="1"/>
        <end position="10"/>
    </location>
</feature>
<organism evidence="2 3">
    <name type="scientific">Galeopterus variegatus</name>
    <name type="common">Malayan flying lemur</name>
    <name type="synonym">Cynocephalus variegatus</name>
    <dbReference type="NCBI Taxonomy" id="482537"/>
    <lineage>
        <taxon>Eukaryota</taxon>
        <taxon>Metazoa</taxon>
        <taxon>Chordata</taxon>
        <taxon>Craniata</taxon>
        <taxon>Vertebrata</taxon>
        <taxon>Euteleostomi</taxon>
        <taxon>Mammalia</taxon>
        <taxon>Eutheria</taxon>
        <taxon>Euarchontoglires</taxon>
        <taxon>Dermoptera</taxon>
        <taxon>Cynocephalidae</taxon>
        <taxon>Galeopterus</taxon>
    </lineage>
</organism>
<feature type="region of interest" description="Disordered" evidence="1">
    <location>
        <begin position="154"/>
        <end position="205"/>
    </location>
</feature>
<reference evidence="3" key="1">
    <citation type="submission" date="2025-08" db="UniProtKB">
        <authorList>
            <consortium name="RefSeq"/>
        </authorList>
    </citation>
    <scope>IDENTIFICATION</scope>
</reference>
<name>A0ABM0Q104_GALVR</name>
<accession>A0ABM0Q104</accession>
<evidence type="ECO:0000313" key="2">
    <source>
        <dbReference type="Proteomes" id="UP000694923"/>
    </source>
</evidence>
<keyword evidence="2" id="KW-1185">Reference proteome</keyword>